<feature type="domain" description="Thiol:disulfide interchange protein DsbD N-terminal" evidence="2">
    <location>
        <begin position="44"/>
        <end position="147"/>
    </location>
</feature>
<dbReference type="AlphaFoldDB" id="A0A2S6NBN5"/>
<dbReference type="EMBL" id="NHSJ01000045">
    <property type="protein sequence ID" value="PPQ32023.1"/>
    <property type="molecule type" value="Genomic_DNA"/>
</dbReference>
<feature type="signal peptide" evidence="1">
    <location>
        <begin position="1"/>
        <end position="28"/>
    </location>
</feature>
<protein>
    <recommendedName>
        <fullName evidence="2">Thiol:disulfide interchange protein DsbD N-terminal domain-containing protein</fullName>
    </recommendedName>
</protein>
<gene>
    <name evidence="3" type="ORF">CCR94_07410</name>
</gene>
<evidence type="ECO:0000313" key="4">
    <source>
        <dbReference type="Proteomes" id="UP000239089"/>
    </source>
</evidence>
<reference evidence="3 4" key="1">
    <citation type="journal article" date="2018" name="Arch. Microbiol.">
        <title>New insights into the metabolic potential of the phototrophic purple bacterium Rhodopila globiformis DSM 161(T) from its draft genome sequence and evidence for a vanadium-dependent nitrogenase.</title>
        <authorList>
            <person name="Imhoff J.F."/>
            <person name="Rahn T."/>
            <person name="Kunzel S."/>
            <person name="Neulinger S.C."/>
        </authorList>
    </citation>
    <scope>NUCLEOTIDE SEQUENCE [LARGE SCALE GENOMIC DNA]</scope>
    <source>
        <strain evidence="3 4">DSM 16996</strain>
    </source>
</reference>
<dbReference type="Proteomes" id="UP000239089">
    <property type="component" value="Unassembled WGS sequence"/>
</dbReference>
<organism evidence="3 4">
    <name type="scientific">Rhodoblastus sphagnicola</name>
    <dbReference type="NCBI Taxonomy" id="333368"/>
    <lineage>
        <taxon>Bacteria</taxon>
        <taxon>Pseudomonadati</taxon>
        <taxon>Pseudomonadota</taxon>
        <taxon>Alphaproteobacteria</taxon>
        <taxon>Hyphomicrobiales</taxon>
        <taxon>Rhodoblastaceae</taxon>
        <taxon>Rhodoblastus</taxon>
    </lineage>
</organism>
<keyword evidence="1" id="KW-0732">Signal</keyword>
<evidence type="ECO:0000313" key="3">
    <source>
        <dbReference type="EMBL" id="PPQ32023.1"/>
    </source>
</evidence>
<sequence>MDAQRKPPAILFVLIISALAPLPGQAGAAPVADAQLIDGGLASSGRYAGLRIRLPGDALTYWRDPGDAGVAPNFDFSKSDNLGSAEALFPVPARFDEAGFQAIGYKHEVVFLLRLSAKDPAGTIGLAVAVDYAVCAQLCIPAHADLRLDLPPQGVAPPGFAEYFARIPRPLDARETSGFASVARAGAAQWFLRTTTGVTDVFVEAPAGVHVESQRTPEGVLLTLDQRPASDAPPSLRFTLAGAAPVEFSLDLK</sequence>
<name>A0A2S6NBN5_9HYPH</name>
<accession>A0A2S6NBN5</accession>
<dbReference type="InterPro" id="IPR028250">
    <property type="entry name" value="DsbDN"/>
</dbReference>
<feature type="chain" id="PRO_5018271390" description="Thiol:disulfide interchange protein DsbD N-terminal domain-containing protein" evidence="1">
    <location>
        <begin position="29"/>
        <end position="253"/>
    </location>
</feature>
<dbReference type="Pfam" id="PF11412">
    <property type="entry name" value="DsbD_N"/>
    <property type="match status" value="1"/>
</dbReference>
<proteinExistence type="predicted"/>
<evidence type="ECO:0000256" key="1">
    <source>
        <dbReference type="SAM" id="SignalP"/>
    </source>
</evidence>
<comment type="caution">
    <text evidence="3">The sequence shown here is derived from an EMBL/GenBank/DDBJ whole genome shotgun (WGS) entry which is preliminary data.</text>
</comment>
<evidence type="ECO:0000259" key="2">
    <source>
        <dbReference type="Pfam" id="PF11412"/>
    </source>
</evidence>
<keyword evidence="4" id="KW-1185">Reference proteome</keyword>